<dbReference type="Pfam" id="PF07475">
    <property type="entry name" value="Hpr_kinase_C"/>
    <property type="match status" value="1"/>
</dbReference>
<dbReference type="InterPro" id="IPR011104">
    <property type="entry name" value="Hpr_kin/Pase_C"/>
</dbReference>
<dbReference type="RefSeq" id="WP_151000844.1">
    <property type="nucleotide sequence ID" value="NZ_BPQY01000064.1"/>
</dbReference>
<dbReference type="GO" id="GO:0000155">
    <property type="term" value="F:phosphorelay sensor kinase activity"/>
    <property type="evidence" value="ECO:0007669"/>
    <property type="project" value="InterPro"/>
</dbReference>
<evidence type="ECO:0000259" key="1">
    <source>
        <dbReference type="Pfam" id="PF07475"/>
    </source>
</evidence>
<dbReference type="SUPFAM" id="SSF53795">
    <property type="entry name" value="PEP carboxykinase-like"/>
    <property type="match status" value="1"/>
</dbReference>
<gene>
    <name evidence="2" type="ORF">F6X53_14155</name>
</gene>
<dbReference type="OrthoDB" id="8326226at2"/>
<dbReference type="AlphaFoldDB" id="A0A6L3SXI9"/>
<dbReference type="GO" id="GO:0005524">
    <property type="term" value="F:ATP binding"/>
    <property type="evidence" value="ECO:0007669"/>
    <property type="project" value="InterPro"/>
</dbReference>
<evidence type="ECO:0000313" key="3">
    <source>
        <dbReference type="Proteomes" id="UP000474159"/>
    </source>
</evidence>
<organism evidence="2 3">
    <name type="scientific">Methylobacterium soli</name>
    <dbReference type="NCBI Taxonomy" id="553447"/>
    <lineage>
        <taxon>Bacteria</taxon>
        <taxon>Pseudomonadati</taxon>
        <taxon>Pseudomonadota</taxon>
        <taxon>Alphaproteobacteria</taxon>
        <taxon>Hyphomicrobiales</taxon>
        <taxon>Methylobacteriaceae</taxon>
        <taxon>Methylobacterium</taxon>
    </lineage>
</organism>
<reference evidence="2 3" key="1">
    <citation type="submission" date="2019-09" db="EMBL/GenBank/DDBJ databases">
        <title>YIM 48816 draft genome.</title>
        <authorList>
            <person name="Jiang L."/>
        </authorList>
    </citation>
    <scope>NUCLEOTIDE SEQUENCE [LARGE SCALE GENOMIC DNA]</scope>
    <source>
        <strain evidence="2 3">YIM 48816</strain>
    </source>
</reference>
<proteinExistence type="predicted"/>
<comment type="caution">
    <text evidence="2">The sequence shown here is derived from an EMBL/GenBank/DDBJ whole genome shotgun (WGS) entry which is preliminary data.</text>
</comment>
<name>A0A6L3SXI9_9HYPH</name>
<dbReference type="InterPro" id="IPR027417">
    <property type="entry name" value="P-loop_NTPase"/>
</dbReference>
<dbReference type="Proteomes" id="UP000474159">
    <property type="component" value="Unassembled WGS sequence"/>
</dbReference>
<keyword evidence="3" id="KW-1185">Reference proteome</keyword>
<dbReference type="EMBL" id="VZZK01000013">
    <property type="protein sequence ID" value="KAB1078539.1"/>
    <property type="molecule type" value="Genomic_DNA"/>
</dbReference>
<evidence type="ECO:0000313" key="2">
    <source>
        <dbReference type="EMBL" id="KAB1078539.1"/>
    </source>
</evidence>
<sequence length="168" mass="17637">MSAPAPGSRTIHATCLSLGEAGVLIRGEAGAGKSTLALLLLDRAARDGTKAALVGDDRVRLRVRNGCLIAQPHPAIAGLIEIRGLGLHRTAARDSCAVRLVIDLVEAMPRYPDASGALCEILGISLPRLALDRNLRLSGLAPRIVQDAIAVASQSHSTCLFRREPEAP</sequence>
<accession>A0A6L3SXI9</accession>
<feature type="domain" description="HPr kinase/phosphorylase C-terminal" evidence="1">
    <location>
        <begin position="9"/>
        <end position="105"/>
    </location>
</feature>
<protein>
    <recommendedName>
        <fullName evidence="1">HPr kinase/phosphorylase C-terminal domain-containing protein</fullName>
    </recommendedName>
</protein>
<dbReference type="Gene3D" id="3.40.50.300">
    <property type="entry name" value="P-loop containing nucleotide triphosphate hydrolases"/>
    <property type="match status" value="1"/>
</dbReference>
<dbReference type="GO" id="GO:0006109">
    <property type="term" value="P:regulation of carbohydrate metabolic process"/>
    <property type="evidence" value="ECO:0007669"/>
    <property type="project" value="InterPro"/>
</dbReference>